<dbReference type="AlphaFoldDB" id="A0A6F8T640"/>
<evidence type="ECO:0000259" key="4">
    <source>
        <dbReference type="Pfam" id="PF00155"/>
    </source>
</evidence>
<reference evidence="5" key="1">
    <citation type="journal article" date="2020" name="Microbiol. Resour. Announc.">
        <title>Complete Genome Sequence of Novel Psychrotolerant Legionella Strain TUM19329, Isolated from Antarctic Lake Sediment.</title>
        <authorList>
            <person name="Shimada S."/>
            <person name="Nakai R."/>
            <person name="Aoki K."/>
            <person name="Shimoeda N."/>
            <person name="Ohno G."/>
            <person name="Miyazaki Y."/>
            <person name="Kudoh S."/>
            <person name="Imura S."/>
            <person name="Watanabe K."/>
            <person name="Ishii Y."/>
            <person name="Tateda K."/>
        </authorList>
    </citation>
    <scope>NUCLEOTIDE SEQUENCE [LARGE SCALE GENOMIC DNA]</scope>
    <source>
        <strain evidence="5">TUM19329</strain>
    </source>
</reference>
<dbReference type="PANTHER" id="PTHR13693">
    <property type="entry name" value="CLASS II AMINOTRANSFERASE/8-AMINO-7-OXONONANOATE SYNTHASE"/>
    <property type="match status" value="1"/>
</dbReference>
<dbReference type="InterPro" id="IPR004839">
    <property type="entry name" value="Aminotransferase_I/II_large"/>
</dbReference>
<proteinExistence type="predicted"/>
<dbReference type="Pfam" id="PF00155">
    <property type="entry name" value="Aminotran_1_2"/>
    <property type="match status" value="1"/>
</dbReference>
<evidence type="ECO:0000313" key="5">
    <source>
        <dbReference type="EMBL" id="BCA95617.1"/>
    </source>
</evidence>
<dbReference type="Proteomes" id="UP000502894">
    <property type="component" value="Chromosome"/>
</dbReference>
<name>A0A6F8T640_9GAMM</name>
<dbReference type="Gene3D" id="3.40.640.10">
    <property type="entry name" value="Type I PLP-dependent aspartate aminotransferase-like (Major domain)"/>
    <property type="match status" value="1"/>
</dbReference>
<dbReference type="SUPFAM" id="SSF53383">
    <property type="entry name" value="PLP-dependent transferases"/>
    <property type="match status" value="1"/>
</dbReference>
<evidence type="ECO:0000256" key="1">
    <source>
        <dbReference type="ARBA" id="ARBA00001933"/>
    </source>
</evidence>
<gene>
    <name evidence="5" type="primary">bioF</name>
    <name evidence="5" type="ORF">TUM19329_19780</name>
</gene>
<accession>A0A6F8T640</accession>
<comment type="cofactor">
    <cofactor evidence="1">
        <name>pyridoxal 5'-phosphate</name>
        <dbReference type="ChEBI" id="CHEBI:597326"/>
    </cofactor>
</comment>
<evidence type="ECO:0000313" key="6">
    <source>
        <dbReference type="Proteomes" id="UP000502894"/>
    </source>
</evidence>
<dbReference type="Gene3D" id="3.90.1150.10">
    <property type="entry name" value="Aspartate Aminotransferase, domain 1"/>
    <property type="match status" value="1"/>
</dbReference>
<keyword evidence="3" id="KW-0663">Pyridoxal phosphate</keyword>
<protein>
    <submittedName>
        <fullName evidence="5">8-amino-7-oxononanoate synthase</fullName>
    </submittedName>
</protein>
<keyword evidence="6" id="KW-1185">Reference proteome</keyword>
<dbReference type="GO" id="GO:0030170">
    <property type="term" value="F:pyridoxal phosphate binding"/>
    <property type="evidence" value="ECO:0007669"/>
    <property type="project" value="InterPro"/>
</dbReference>
<dbReference type="InterPro" id="IPR015422">
    <property type="entry name" value="PyrdxlP-dep_Trfase_small"/>
</dbReference>
<evidence type="ECO:0000256" key="2">
    <source>
        <dbReference type="ARBA" id="ARBA00022679"/>
    </source>
</evidence>
<dbReference type="KEGG" id="lant:TUM19329_19780"/>
<dbReference type="EMBL" id="AP022839">
    <property type="protein sequence ID" value="BCA95617.1"/>
    <property type="molecule type" value="Genomic_DNA"/>
</dbReference>
<evidence type="ECO:0000256" key="3">
    <source>
        <dbReference type="ARBA" id="ARBA00022898"/>
    </source>
</evidence>
<keyword evidence="2" id="KW-0808">Transferase</keyword>
<dbReference type="InterPro" id="IPR015424">
    <property type="entry name" value="PyrdxlP-dep_Trfase"/>
</dbReference>
<dbReference type="InterPro" id="IPR050087">
    <property type="entry name" value="AON_synthase_class-II"/>
</dbReference>
<sequence>MSLTEKVKSYTEQLNQQGLLRVRQLYEPANSALIHFDSNDYLSLTHDKRLAKAYQDGYALYPVGSGASMLLSGYHPNHHAVEHAFANLLSVDECILFSSGYAANLALTALLGKLKIHSLIDKSIHASVYDGLALSRVSYSRYRHNDLNNLALKLKAVPFNSVVYTEGVFSMSGRIAPLSKISDLCFKNKTELLVDEAHSFGVFGNQGKGAVDYHGLTQKEVPLRIIPFGKAFASQGALIAGKKEWIDALLQTGRSLVYSTAISPALSYGLLKTLDIVASSDDRRQKLAELIKLFREHIKRSPLQWSNSETPIQQLQLECPHLALHYAKELKKEGFSCSAIRTPTVNIKSTGLRVILNYRHQPEQIQQLFKKLHDIDEHTH</sequence>
<dbReference type="InterPro" id="IPR015421">
    <property type="entry name" value="PyrdxlP-dep_Trfase_major"/>
</dbReference>
<dbReference type="RefSeq" id="WP_173237177.1">
    <property type="nucleotide sequence ID" value="NZ_AP022839.1"/>
</dbReference>
<dbReference type="GO" id="GO:0008710">
    <property type="term" value="F:8-amino-7-oxononanoate synthase activity"/>
    <property type="evidence" value="ECO:0007669"/>
    <property type="project" value="TreeGrafter"/>
</dbReference>
<dbReference type="PANTHER" id="PTHR13693:SF100">
    <property type="entry name" value="8-AMINO-7-OXONONANOATE SYNTHASE"/>
    <property type="match status" value="1"/>
</dbReference>
<organism evidence="5 6">
    <name type="scientific">Legionella antarctica</name>
    <dbReference type="NCBI Taxonomy" id="2708020"/>
    <lineage>
        <taxon>Bacteria</taxon>
        <taxon>Pseudomonadati</taxon>
        <taxon>Pseudomonadota</taxon>
        <taxon>Gammaproteobacteria</taxon>
        <taxon>Legionellales</taxon>
        <taxon>Legionellaceae</taxon>
        <taxon>Legionella</taxon>
    </lineage>
</organism>
<dbReference type="GO" id="GO:0009102">
    <property type="term" value="P:biotin biosynthetic process"/>
    <property type="evidence" value="ECO:0007669"/>
    <property type="project" value="TreeGrafter"/>
</dbReference>
<feature type="domain" description="Aminotransferase class I/classII large" evidence="4">
    <location>
        <begin position="33"/>
        <end position="371"/>
    </location>
</feature>